<gene>
    <name evidence="3" type="ORF">ACFOND_08390</name>
</gene>
<organism evidence="3 4">
    <name type="scientific">Reinekea marina</name>
    <dbReference type="NCBI Taxonomy" id="1310421"/>
    <lineage>
        <taxon>Bacteria</taxon>
        <taxon>Pseudomonadati</taxon>
        <taxon>Pseudomonadota</taxon>
        <taxon>Gammaproteobacteria</taxon>
        <taxon>Oceanospirillales</taxon>
        <taxon>Saccharospirillaceae</taxon>
        <taxon>Reinekea</taxon>
    </lineage>
</organism>
<accession>A0ABV7WR44</accession>
<dbReference type="PROSITE" id="PS50110">
    <property type="entry name" value="RESPONSE_REGULATORY"/>
    <property type="match status" value="1"/>
</dbReference>
<dbReference type="InterPro" id="IPR001789">
    <property type="entry name" value="Sig_transdc_resp-reg_receiver"/>
</dbReference>
<keyword evidence="1" id="KW-0597">Phosphoprotein</keyword>
<dbReference type="PANTHER" id="PTHR44520:SF2">
    <property type="entry name" value="RESPONSE REGULATOR RCP1"/>
    <property type="match status" value="1"/>
</dbReference>
<feature type="domain" description="Response regulatory" evidence="2">
    <location>
        <begin position="12"/>
        <end position="133"/>
    </location>
</feature>
<protein>
    <submittedName>
        <fullName evidence="3">Response regulator</fullName>
    </submittedName>
</protein>
<feature type="modified residue" description="4-aspartylphosphate" evidence="1">
    <location>
        <position position="67"/>
    </location>
</feature>
<evidence type="ECO:0000259" key="2">
    <source>
        <dbReference type="PROSITE" id="PS50110"/>
    </source>
</evidence>
<evidence type="ECO:0000313" key="4">
    <source>
        <dbReference type="Proteomes" id="UP001595710"/>
    </source>
</evidence>
<dbReference type="Pfam" id="PF00072">
    <property type="entry name" value="Response_reg"/>
    <property type="match status" value="1"/>
</dbReference>
<dbReference type="InterPro" id="IPR011006">
    <property type="entry name" value="CheY-like_superfamily"/>
</dbReference>
<comment type="caution">
    <text evidence="3">The sequence shown here is derived from an EMBL/GenBank/DDBJ whole genome shotgun (WGS) entry which is preliminary data.</text>
</comment>
<dbReference type="InterPro" id="IPR052893">
    <property type="entry name" value="TCS_response_regulator"/>
</dbReference>
<dbReference type="Gene3D" id="3.40.50.2300">
    <property type="match status" value="1"/>
</dbReference>
<dbReference type="Proteomes" id="UP001595710">
    <property type="component" value="Unassembled WGS sequence"/>
</dbReference>
<name>A0ABV7WR44_9GAMM</name>
<keyword evidence="4" id="KW-1185">Reference proteome</keyword>
<dbReference type="SUPFAM" id="SSF52172">
    <property type="entry name" value="CheY-like"/>
    <property type="match status" value="1"/>
</dbReference>
<dbReference type="SMART" id="SM00448">
    <property type="entry name" value="REC"/>
    <property type="match status" value="1"/>
</dbReference>
<evidence type="ECO:0000256" key="1">
    <source>
        <dbReference type="PROSITE-ProRule" id="PRU00169"/>
    </source>
</evidence>
<reference evidence="4" key="1">
    <citation type="journal article" date="2019" name="Int. J. Syst. Evol. Microbiol.">
        <title>The Global Catalogue of Microorganisms (GCM) 10K type strain sequencing project: providing services to taxonomists for standard genome sequencing and annotation.</title>
        <authorList>
            <consortium name="The Broad Institute Genomics Platform"/>
            <consortium name="The Broad Institute Genome Sequencing Center for Infectious Disease"/>
            <person name="Wu L."/>
            <person name="Ma J."/>
        </authorList>
    </citation>
    <scope>NUCLEOTIDE SEQUENCE [LARGE SCALE GENOMIC DNA]</scope>
    <source>
        <strain evidence="4">CECT 8288</strain>
    </source>
</reference>
<dbReference type="PANTHER" id="PTHR44520">
    <property type="entry name" value="RESPONSE REGULATOR RCP1-RELATED"/>
    <property type="match status" value="1"/>
</dbReference>
<dbReference type="RefSeq" id="WP_290280654.1">
    <property type="nucleotide sequence ID" value="NZ_JAUFQI010000001.1"/>
</dbReference>
<proteinExistence type="predicted"/>
<sequence>MNAISAAKTKKPILLVDDDDIDVMSLERQFKKLAITNPLVRKKNGIEAINYLHDEGLEIEFAAILVDINMPKKNGLEFLSDLRRELPDKARNVYIFTTSDSLAEQSTAEALHVSGFVYKQDIAQGLKGINFDD</sequence>
<dbReference type="EMBL" id="JBHRYN010000010">
    <property type="protein sequence ID" value="MFC3701652.1"/>
    <property type="molecule type" value="Genomic_DNA"/>
</dbReference>
<evidence type="ECO:0000313" key="3">
    <source>
        <dbReference type="EMBL" id="MFC3701652.1"/>
    </source>
</evidence>